<dbReference type="EMBL" id="JAERWL010000001">
    <property type="protein sequence ID" value="MBM9474976.1"/>
    <property type="molecule type" value="Genomic_DNA"/>
</dbReference>
<keyword evidence="3" id="KW-0949">S-adenosyl-L-methionine</keyword>
<dbReference type="PROSITE" id="PS51682">
    <property type="entry name" value="SAM_OMT_I"/>
    <property type="match status" value="1"/>
</dbReference>
<name>A0A939C1H3_9ACTN</name>
<evidence type="ECO:0000313" key="5">
    <source>
        <dbReference type="Proteomes" id="UP000663801"/>
    </source>
</evidence>
<accession>A0A939C1H3</accession>
<comment type="caution">
    <text evidence="4">The sequence shown here is derived from an EMBL/GenBank/DDBJ whole genome shotgun (WGS) entry which is preliminary data.</text>
</comment>
<reference evidence="4" key="1">
    <citation type="submission" date="2021-01" db="EMBL/GenBank/DDBJ databases">
        <title>KCTC 19127 draft genome.</title>
        <authorList>
            <person name="An D."/>
        </authorList>
    </citation>
    <scope>NUCLEOTIDE SEQUENCE</scope>
    <source>
        <strain evidence="4">KCTC 19127</strain>
    </source>
</reference>
<dbReference type="CDD" id="cd02440">
    <property type="entry name" value="AdoMet_MTases"/>
    <property type="match status" value="1"/>
</dbReference>
<evidence type="ECO:0000256" key="1">
    <source>
        <dbReference type="ARBA" id="ARBA00022603"/>
    </source>
</evidence>
<dbReference type="Proteomes" id="UP000663801">
    <property type="component" value="Unassembled WGS sequence"/>
</dbReference>
<dbReference type="Gene3D" id="3.40.50.150">
    <property type="entry name" value="Vaccinia Virus protein VP39"/>
    <property type="match status" value="1"/>
</dbReference>
<keyword evidence="2" id="KW-0808">Transferase</keyword>
<sequence>MHPFPARATARGLPCVVRRLPVTTSRSYAEFFVPEDDVVLSARSRAADLGCAPVGSGAAAALHFIAAAIAARAVVEIGTGAGVSGLALLAGMAPDGVLTSIDLEAEHQRAAKQAFTEIGVASTRTRLINGRALDVLPRLTDGAYDLVLIDGARTEYPQYVTEALRLLRVGGIVLVNGALAGDKVPDPGQRDADTVAVREAGKQIRDDENLLPLLLPLGDGVLAAIKKS</sequence>
<dbReference type="InterPro" id="IPR029063">
    <property type="entry name" value="SAM-dependent_MTases_sf"/>
</dbReference>
<evidence type="ECO:0000256" key="3">
    <source>
        <dbReference type="ARBA" id="ARBA00022691"/>
    </source>
</evidence>
<dbReference type="InterPro" id="IPR002935">
    <property type="entry name" value="SAM_O-MeTrfase"/>
</dbReference>
<dbReference type="PANTHER" id="PTHR10509:SF85">
    <property type="entry name" value="O-METHYLTRANSFERASE RV1220C-RELATED"/>
    <property type="match status" value="1"/>
</dbReference>
<keyword evidence="1 4" id="KW-0489">Methyltransferase</keyword>
<dbReference type="PANTHER" id="PTHR10509">
    <property type="entry name" value="O-METHYLTRANSFERASE-RELATED"/>
    <property type="match status" value="1"/>
</dbReference>
<dbReference type="AlphaFoldDB" id="A0A939C1H3"/>
<dbReference type="GO" id="GO:0008171">
    <property type="term" value="F:O-methyltransferase activity"/>
    <property type="evidence" value="ECO:0007669"/>
    <property type="project" value="InterPro"/>
</dbReference>
<protein>
    <submittedName>
        <fullName evidence="4">Class I SAM-dependent methyltransferase</fullName>
    </submittedName>
</protein>
<evidence type="ECO:0000256" key="2">
    <source>
        <dbReference type="ARBA" id="ARBA00022679"/>
    </source>
</evidence>
<proteinExistence type="predicted"/>
<dbReference type="GO" id="GO:0008757">
    <property type="term" value="F:S-adenosylmethionine-dependent methyltransferase activity"/>
    <property type="evidence" value="ECO:0007669"/>
    <property type="project" value="TreeGrafter"/>
</dbReference>
<evidence type="ECO:0000313" key="4">
    <source>
        <dbReference type="EMBL" id="MBM9474976.1"/>
    </source>
</evidence>
<organism evidence="4 5">
    <name type="scientific">Nakamurella flavida</name>
    <dbReference type="NCBI Taxonomy" id="363630"/>
    <lineage>
        <taxon>Bacteria</taxon>
        <taxon>Bacillati</taxon>
        <taxon>Actinomycetota</taxon>
        <taxon>Actinomycetes</taxon>
        <taxon>Nakamurellales</taxon>
        <taxon>Nakamurellaceae</taxon>
        <taxon>Nakamurella</taxon>
    </lineage>
</organism>
<dbReference type="InterPro" id="IPR050362">
    <property type="entry name" value="Cation-dep_OMT"/>
</dbReference>
<keyword evidence="5" id="KW-1185">Reference proteome</keyword>
<dbReference type="SUPFAM" id="SSF53335">
    <property type="entry name" value="S-adenosyl-L-methionine-dependent methyltransferases"/>
    <property type="match status" value="1"/>
</dbReference>
<dbReference type="GO" id="GO:0032259">
    <property type="term" value="P:methylation"/>
    <property type="evidence" value="ECO:0007669"/>
    <property type="project" value="UniProtKB-KW"/>
</dbReference>
<gene>
    <name evidence="4" type="ORF">JL107_00825</name>
</gene>
<dbReference type="Pfam" id="PF01596">
    <property type="entry name" value="Methyltransf_3"/>
    <property type="match status" value="1"/>
</dbReference>